<keyword evidence="2" id="KW-0378">Hydrolase</keyword>
<gene>
    <name evidence="2" type="ORF">BS47DRAFT_1292038</name>
</gene>
<proteinExistence type="predicted"/>
<dbReference type="Pfam" id="PF01464">
    <property type="entry name" value="SLT"/>
    <property type="match status" value="1"/>
</dbReference>
<dbReference type="InterPro" id="IPR008258">
    <property type="entry name" value="Transglycosylase_SLT_dom_1"/>
</dbReference>
<comment type="caution">
    <text evidence="2">The sequence shown here is derived from an EMBL/GenBank/DDBJ whole genome shotgun (WGS) entry which is preliminary data.</text>
</comment>
<evidence type="ECO:0000313" key="2">
    <source>
        <dbReference type="EMBL" id="KAF9516685.1"/>
    </source>
</evidence>
<dbReference type="InterPro" id="IPR023346">
    <property type="entry name" value="Lysozyme-like_dom_sf"/>
</dbReference>
<dbReference type="SUPFAM" id="SSF53955">
    <property type="entry name" value="Lysozyme-like"/>
    <property type="match status" value="1"/>
</dbReference>
<dbReference type="Proteomes" id="UP000886523">
    <property type="component" value="Unassembled WGS sequence"/>
</dbReference>
<keyword evidence="3" id="KW-1185">Reference proteome</keyword>
<dbReference type="AlphaFoldDB" id="A0A9P6E060"/>
<dbReference type="EMBL" id="MU128937">
    <property type="protein sequence ID" value="KAF9516685.1"/>
    <property type="molecule type" value="Genomic_DNA"/>
</dbReference>
<evidence type="ECO:0000313" key="3">
    <source>
        <dbReference type="Proteomes" id="UP000886523"/>
    </source>
</evidence>
<reference evidence="2" key="1">
    <citation type="journal article" date="2020" name="Nat. Commun.">
        <title>Large-scale genome sequencing of mycorrhizal fungi provides insights into the early evolution of symbiotic traits.</title>
        <authorList>
            <person name="Miyauchi S."/>
            <person name="Kiss E."/>
            <person name="Kuo A."/>
            <person name="Drula E."/>
            <person name="Kohler A."/>
            <person name="Sanchez-Garcia M."/>
            <person name="Morin E."/>
            <person name="Andreopoulos B."/>
            <person name="Barry K.W."/>
            <person name="Bonito G."/>
            <person name="Buee M."/>
            <person name="Carver A."/>
            <person name="Chen C."/>
            <person name="Cichocki N."/>
            <person name="Clum A."/>
            <person name="Culley D."/>
            <person name="Crous P.W."/>
            <person name="Fauchery L."/>
            <person name="Girlanda M."/>
            <person name="Hayes R.D."/>
            <person name="Keri Z."/>
            <person name="LaButti K."/>
            <person name="Lipzen A."/>
            <person name="Lombard V."/>
            <person name="Magnuson J."/>
            <person name="Maillard F."/>
            <person name="Murat C."/>
            <person name="Nolan M."/>
            <person name="Ohm R.A."/>
            <person name="Pangilinan J."/>
            <person name="Pereira M.F."/>
            <person name="Perotto S."/>
            <person name="Peter M."/>
            <person name="Pfister S."/>
            <person name="Riley R."/>
            <person name="Sitrit Y."/>
            <person name="Stielow J.B."/>
            <person name="Szollosi G."/>
            <person name="Zifcakova L."/>
            <person name="Stursova M."/>
            <person name="Spatafora J.W."/>
            <person name="Tedersoo L."/>
            <person name="Vaario L.M."/>
            <person name="Yamada A."/>
            <person name="Yan M."/>
            <person name="Wang P."/>
            <person name="Xu J."/>
            <person name="Bruns T."/>
            <person name="Baldrian P."/>
            <person name="Vilgalys R."/>
            <person name="Dunand C."/>
            <person name="Henrissat B."/>
            <person name="Grigoriev I.V."/>
            <person name="Hibbett D."/>
            <person name="Nagy L.G."/>
            <person name="Martin F.M."/>
        </authorList>
    </citation>
    <scope>NUCLEOTIDE SEQUENCE</scope>
    <source>
        <strain evidence="2">UP504</strain>
    </source>
</reference>
<dbReference type="GO" id="GO:0016787">
    <property type="term" value="F:hydrolase activity"/>
    <property type="evidence" value="ECO:0007669"/>
    <property type="project" value="UniProtKB-KW"/>
</dbReference>
<name>A0A9P6E060_9AGAM</name>
<feature type="domain" description="Transglycosylase SLT" evidence="1">
    <location>
        <begin position="156"/>
        <end position="244"/>
    </location>
</feature>
<organism evidence="2 3">
    <name type="scientific">Hydnum rufescens UP504</name>
    <dbReference type="NCBI Taxonomy" id="1448309"/>
    <lineage>
        <taxon>Eukaryota</taxon>
        <taxon>Fungi</taxon>
        <taxon>Dikarya</taxon>
        <taxon>Basidiomycota</taxon>
        <taxon>Agaricomycotina</taxon>
        <taxon>Agaricomycetes</taxon>
        <taxon>Cantharellales</taxon>
        <taxon>Hydnaceae</taxon>
        <taxon>Hydnum</taxon>
    </lineage>
</organism>
<sequence length="300" mass="32127">MLPRGVKFSLQLLTQSFQNPTTTFPPRRSLLIPQAPQVPQAPQFLPLPLAPLAPPHPAPPSLVSSKSLRNSAVPVVPLVRLPIHLLVLAFTQCLSTAQVTPTDGPNGRLLWLNCGVDGGGWNPPFIRASDLITQDLTTALKNPNSPFKSCAPYLDLFNKYANINGIPPILATSISMQESGCNPATVGGAGEQGLMQITQDKCGGAPGGNCRDPDFNIRTGLAYFKSTLDSNGGNVLLTMGQYNGWDVGMTIAKATAAAHTGCCRCQNNLDYLQQVMNGWLQNLDPYAANLGLYFNLNKCN</sequence>
<accession>A0A9P6E060</accession>
<evidence type="ECO:0000259" key="1">
    <source>
        <dbReference type="Pfam" id="PF01464"/>
    </source>
</evidence>
<protein>
    <submittedName>
        <fullName evidence="2">Glycoside hydrolase family 23 protein</fullName>
    </submittedName>
</protein>
<dbReference type="Gene3D" id="1.10.530.10">
    <property type="match status" value="1"/>
</dbReference>
<dbReference type="OrthoDB" id="2537480at2759"/>